<dbReference type="EMBL" id="CAJOBI010000778">
    <property type="protein sequence ID" value="CAF3844500.1"/>
    <property type="molecule type" value="Genomic_DNA"/>
</dbReference>
<reference evidence="1" key="1">
    <citation type="submission" date="2021-02" db="EMBL/GenBank/DDBJ databases">
        <authorList>
            <person name="Nowell W R."/>
        </authorList>
    </citation>
    <scope>NUCLEOTIDE SEQUENCE</scope>
</reference>
<dbReference type="AlphaFoldDB" id="A0A8S2KBN2"/>
<proteinExistence type="predicted"/>
<sequence length="90" mass="10445">KRLSNLKCFSLISFRRTIEYDKLPLLRQISQLEKLTLFIIVGGRTSFIDGNHLVNEILDKIFYLHTFIFNVITEYITINEQVLSTPANVG</sequence>
<comment type="caution">
    <text evidence="1">The sequence shown here is derived from an EMBL/GenBank/DDBJ whole genome shotgun (WGS) entry which is preliminary data.</text>
</comment>
<dbReference type="Proteomes" id="UP000676336">
    <property type="component" value="Unassembled WGS sequence"/>
</dbReference>
<accession>A0A8S2KBN2</accession>
<organism evidence="1 2">
    <name type="scientific">Rotaria magnacalcarata</name>
    <dbReference type="NCBI Taxonomy" id="392030"/>
    <lineage>
        <taxon>Eukaryota</taxon>
        <taxon>Metazoa</taxon>
        <taxon>Spiralia</taxon>
        <taxon>Gnathifera</taxon>
        <taxon>Rotifera</taxon>
        <taxon>Eurotatoria</taxon>
        <taxon>Bdelloidea</taxon>
        <taxon>Philodinida</taxon>
        <taxon>Philodinidae</taxon>
        <taxon>Rotaria</taxon>
    </lineage>
</organism>
<gene>
    <name evidence="1" type="ORF">SMN809_LOCUS3647</name>
</gene>
<evidence type="ECO:0000313" key="1">
    <source>
        <dbReference type="EMBL" id="CAF3844500.1"/>
    </source>
</evidence>
<name>A0A8S2KBN2_9BILA</name>
<feature type="non-terminal residue" evidence="1">
    <location>
        <position position="1"/>
    </location>
</feature>
<evidence type="ECO:0000313" key="2">
    <source>
        <dbReference type="Proteomes" id="UP000676336"/>
    </source>
</evidence>
<protein>
    <submittedName>
        <fullName evidence="1">Uncharacterized protein</fullName>
    </submittedName>
</protein>